<dbReference type="Pfam" id="PF10613">
    <property type="entry name" value="Lig_chan-Glu_bd"/>
    <property type="match status" value="1"/>
</dbReference>
<evidence type="ECO:0000256" key="8">
    <source>
        <dbReference type="ARBA" id="ARBA00023170"/>
    </source>
</evidence>
<dbReference type="InterPro" id="IPR036236">
    <property type="entry name" value="Znf_C2H2_sf"/>
</dbReference>
<evidence type="ECO:0000313" key="15">
    <source>
        <dbReference type="Proteomes" id="UP001458880"/>
    </source>
</evidence>
<keyword evidence="11" id="KW-0407">Ion channel</keyword>
<evidence type="ECO:0000256" key="11">
    <source>
        <dbReference type="ARBA" id="ARBA00023303"/>
    </source>
</evidence>
<evidence type="ECO:0000259" key="13">
    <source>
        <dbReference type="PROSITE" id="PS50157"/>
    </source>
</evidence>
<comment type="caution">
    <text evidence="14">The sequence shown here is derived from an EMBL/GenBank/DDBJ whole genome shotgun (WGS) entry which is preliminary data.</text>
</comment>
<dbReference type="GO" id="GO:0015276">
    <property type="term" value="F:ligand-gated monoatomic ion channel activity"/>
    <property type="evidence" value="ECO:0007669"/>
    <property type="project" value="InterPro"/>
</dbReference>
<organism evidence="14 15">
    <name type="scientific">Popillia japonica</name>
    <name type="common">Japanese beetle</name>
    <dbReference type="NCBI Taxonomy" id="7064"/>
    <lineage>
        <taxon>Eukaryota</taxon>
        <taxon>Metazoa</taxon>
        <taxon>Ecdysozoa</taxon>
        <taxon>Arthropoda</taxon>
        <taxon>Hexapoda</taxon>
        <taxon>Insecta</taxon>
        <taxon>Pterygota</taxon>
        <taxon>Neoptera</taxon>
        <taxon>Endopterygota</taxon>
        <taxon>Coleoptera</taxon>
        <taxon>Polyphaga</taxon>
        <taxon>Scarabaeiformia</taxon>
        <taxon>Scarabaeidae</taxon>
        <taxon>Rutelinae</taxon>
        <taxon>Popillia</taxon>
    </lineage>
</organism>
<evidence type="ECO:0000256" key="2">
    <source>
        <dbReference type="ARBA" id="ARBA00022448"/>
    </source>
</evidence>
<dbReference type="Gene3D" id="3.30.160.60">
    <property type="entry name" value="Classic Zinc Finger"/>
    <property type="match status" value="1"/>
</dbReference>
<protein>
    <submittedName>
        <fullName evidence="14">Ligated ion channel L-glutamate- and glycine-binding site</fullName>
    </submittedName>
</protein>
<feature type="domain" description="C2H2-type" evidence="13">
    <location>
        <begin position="302"/>
        <end position="330"/>
    </location>
</feature>
<keyword evidence="2" id="KW-0813">Transport</keyword>
<keyword evidence="7" id="KW-0472">Membrane</keyword>
<dbReference type="SUPFAM" id="SSF53850">
    <property type="entry name" value="Periplasmic binding protein-like II"/>
    <property type="match status" value="1"/>
</dbReference>
<keyword evidence="5" id="KW-1133">Transmembrane helix</keyword>
<dbReference type="PANTHER" id="PTHR42643:SF30">
    <property type="entry name" value="IONOTROPIC RECEPTOR 40A-RELATED"/>
    <property type="match status" value="1"/>
</dbReference>
<reference evidence="14 15" key="1">
    <citation type="journal article" date="2024" name="BMC Genomics">
        <title>De novo assembly and annotation of Popillia japonica's genome with initial clues to its potential as an invasive pest.</title>
        <authorList>
            <person name="Cucini C."/>
            <person name="Boschi S."/>
            <person name="Funari R."/>
            <person name="Cardaioli E."/>
            <person name="Iannotti N."/>
            <person name="Marturano G."/>
            <person name="Paoli F."/>
            <person name="Bruttini M."/>
            <person name="Carapelli A."/>
            <person name="Frati F."/>
            <person name="Nardi F."/>
        </authorList>
    </citation>
    <scope>NUCLEOTIDE SEQUENCE [LARGE SCALE GENOMIC DNA]</scope>
    <source>
        <strain evidence="14">DMR45628</strain>
    </source>
</reference>
<dbReference type="PROSITE" id="PS00028">
    <property type="entry name" value="ZINC_FINGER_C2H2_1"/>
    <property type="match status" value="1"/>
</dbReference>
<evidence type="ECO:0000256" key="10">
    <source>
        <dbReference type="ARBA" id="ARBA00023286"/>
    </source>
</evidence>
<keyword evidence="10" id="KW-1071">Ligand-gated ion channel</keyword>
<dbReference type="EMBL" id="JASPKY010000253">
    <property type="protein sequence ID" value="KAK9716762.1"/>
    <property type="molecule type" value="Genomic_DNA"/>
</dbReference>
<dbReference type="GO" id="GO:0008270">
    <property type="term" value="F:zinc ion binding"/>
    <property type="evidence" value="ECO:0007669"/>
    <property type="project" value="UniProtKB-KW"/>
</dbReference>
<proteinExistence type="predicted"/>
<name>A0AAW1KB81_POPJA</name>
<evidence type="ECO:0000256" key="3">
    <source>
        <dbReference type="ARBA" id="ARBA00022475"/>
    </source>
</evidence>
<evidence type="ECO:0000256" key="1">
    <source>
        <dbReference type="ARBA" id="ARBA00004651"/>
    </source>
</evidence>
<feature type="domain" description="C2H2-type" evidence="13">
    <location>
        <begin position="273"/>
        <end position="300"/>
    </location>
</feature>
<keyword evidence="9" id="KW-0325">Glycoprotein</keyword>
<dbReference type="InterPro" id="IPR019594">
    <property type="entry name" value="Glu/Gly-bd"/>
</dbReference>
<dbReference type="Proteomes" id="UP001458880">
    <property type="component" value="Unassembled WGS sequence"/>
</dbReference>
<dbReference type="SMART" id="SM00355">
    <property type="entry name" value="ZnF_C2H2"/>
    <property type="match status" value="2"/>
</dbReference>
<keyword evidence="3" id="KW-1003">Cell membrane</keyword>
<evidence type="ECO:0000256" key="6">
    <source>
        <dbReference type="ARBA" id="ARBA00023065"/>
    </source>
</evidence>
<accession>A0AAW1KB81</accession>
<dbReference type="InterPro" id="IPR013087">
    <property type="entry name" value="Znf_C2H2_type"/>
</dbReference>
<keyword evidence="12" id="KW-0863">Zinc-finger</keyword>
<keyword evidence="12" id="KW-0479">Metal-binding</keyword>
<keyword evidence="6" id="KW-0406">Ion transport</keyword>
<dbReference type="PROSITE" id="PS50157">
    <property type="entry name" value="ZINC_FINGER_C2H2_2"/>
    <property type="match status" value="2"/>
</dbReference>
<keyword evidence="8" id="KW-0675">Receptor</keyword>
<dbReference type="PANTHER" id="PTHR42643">
    <property type="entry name" value="IONOTROPIC RECEPTOR 20A-RELATED"/>
    <property type="match status" value="1"/>
</dbReference>
<evidence type="ECO:0000256" key="9">
    <source>
        <dbReference type="ARBA" id="ARBA00023180"/>
    </source>
</evidence>
<evidence type="ECO:0000256" key="4">
    <source>
        <dbReference type="ARBA" id="ARBA00022692"/>
    </source>
</evidence>
<comment type="subcellular location">
    <subcellularLocation>
        <location evidence="1">Cell membrane</location>
        <topology evidence="1">Multi-pass membrane protein</topology>
    </subcellularLocation>
</comment>
<dbReference type="InterPro" id="IPR052192">
    <property type="entry name" value="Insect_Ionotropic_Sensory_Rcpt"/>
</dbReference>
<evidence type="ECO:0000256" key="7">
    <source>
        <dbReference type="ARBA" id="ARBA00023136"/>
    </source>
</evidence>
<dbReference type="SUPFAM" id="SSF57667">
    <property type="entry name" value="beta-beta-alpha zinc fingers"/>
    <property type="match status" value="1"/>
</dbReference>
<evidence type="ECO:0000313" key="14">
    <source>
        <dbReference type="EMBL" id="KAK9716762.1"/>
    </source>
</evidence>
<keyword evidence="12" id="KW-0862">Zinc</keyword>
<keyword evidence="15" id="KW-1185">Reference proteome</keyword>
<dbReference type="Gene3D" id="3.40.190.10">
    <property type="entry name" value="Periplasmic binding protein-like II"/>
    <property type="match status" value="1"/>
</dbReference>
<gene>
    <name evidence="14" type="ORF">QE152_g24558</name>
</gene>
<evidence type="ECO:0000256" key="5">
    <source>
        <dbReference type="ARBA" id="ARBA00022989"/>
    </source>
</evidence>
<dbReference type="GO" id="GO:0005886">
    <property type="term" value="C:plasma membrane"/>
    <property type="evidence" value="ECO:0007669"/>
    <property type="project" value="UniProtKB-SubCell"/>
</dbReference>
<evidence type="ECO:0000256" key="12">
    <source>
        <dbReference type="PROSITE-ProRule" id="PRU00042"/>
    </source>
</evidence>
<sequence length="341" mass="40301">MKIVLITNPRPDTYRVYYNQATSHRKHHLTMVNWWTKRKRLFNHPTLPSSADIYKDFKGKLIFVPVIHKPPWHFVRYENDSFEVVGGRDDKLLRLIARKLNFRYKYIDPPERIQGSTLFPNGSFDGVLGLIWRREVEFFLGDMALSWERSSVVDFSFLTLADSGAFVTHAPDTLNEALALIRPFHWKLWSLADSGAFVTHAPDTLNEALALIRPFHWKLILILHEYYDHVGLFSVIGYNFFDLTFLDKENKPDRQTRQHAFPISNVNALTELFMCNRCTKSYRLKHSLTRHIKYECGTEPKYPCRECHRRFKHNYDLKMHIKSQHGQKKEKHAKTIIEKEV</sequence>
<keyword evidence="4" id="KW-0812">Transmembrane</keyword>
<dbReference type="AlphaFoldDB" id="A0AAW1KB81"/>